<keyword evidence="4 5" id="KW-0732">Signal</keyword>
<name>A0ABT9QZI4_9ACTN</name>
<dbReference type="InterPro" id="IPR002491">
    <property type="entry name" value="ABC_transptr_periplasmic_BD"/>
</dbReference>
<accession>A0ABT9QZI4</accession>
<feature type="signal peptide" evidence="5">
    <location>
        <begin position="1"/>
        <end position="25"/>
    </location>
</feature>
<dbReference type="CDD" id="cd01146">
    <property type="entry name" value="FhuD"/>
    <property type="match status" value="1"/>
</dbReference>
<dbReference type="SUPFAM" id="SSF53807">
    <property type="entry name" value="Helical backbone' metal receptor"/>
    <property type="match status" value="1"/>
</dbReference>
<evidence type="ECO:0000256" key="5">
    <source>
        <dbReference type="SAM" id="SignalP"/>
    </source>
</evidence>
<comment type="subcellular location">
    <subcellularLocation>
        <location evidence="1">Cell envelope</location>
    </subcellularLocation>
</comment>
<evidence type="ECO:0000256" key="4">
    <source>
        <dbReference type="ARBA" id="ARBA00022729"/>
    </source>
</evidence>
<dbReference type="EMBL" id="JAUSRB010000001">
    <property type="protein sequence ID" value="MDP9862367.1"/>
    <property type="molecule type" value="Genomic_DNA"/>
</dbReference>
<evidence type="ECO:0000259" key="6">
    <source>
        <dbReference type="PROSITE" id="PS50983"/>
    </source>
</evidence>
<gene>
    <name evidence="7" type="ORF">J2S55_001626</name>
</gene>
<reference evidence="7 8" key="1">
    <citation type="submission" date="2023-07" db="EMBL/GenBank/DDBJ databases">
        <title>Sequencing the genomes of 1000 actinobacteria strains.</title>
        <authorList>
            <person name="Klenk H.-P."/>
        </authorList>
    </citation>
    <scope>NUCLEOTIDE SEQUENCE [LARGE SCALE GENOMIC DNA]</scope>
    <source>
        <strain evidence="7 8">DSM 44109</strain>
    </source>
</reference>
<dbReference type="InterPro" id="IPR051313">
    <property type="entry name" value="Bact_iron-sidero_bind"/>
</dbReference>
<dbReference type="PROSITE" id="PS50983">
    <property type="entry name" value="FE_B12_PBP"/>
    <property type="match status" value="1"/>
</dbReference>
<organism evidence="7 8">
    <name type="scientific">Streptosporangium brasiliense</name>
    <dbReference type="NCBI Taxonomy" id="47480"/>
    <lineage>
        <taxon>Bacteria</taxon>
        <taxon>Bacillati</taxon>
        <taxon>Actinomycetota</taxon>
        <taxon>Actinomycetes</taxon>
        <taxon>Streptosporangiales</taxon>
        <taxon>Streptosporangiaceae</taxon>
        <taxon>Streptosporangium</taxon>
    </lineage>
</organism>
<keyword evidence="3" id="KW-0813">Transport</keyword>
<sequence length="357" mass="37068">MSHSPRGARLAAALASALLLLGAVAACGSGPAPGPSSAAADPAATAPKGGAFPVTIEHKFGSTTVASEPKRIVTVGLTDQDAVLALGKVPVGTTDWLGGYAGAIGPWATGRLGGAAAPTMLTDTGTGPQVEKIAALAPDLIIALYSGLTKEQYETLSKFAPVVAQPKAYNDYGVPWQEQTRTIGRALGKEAESGKLVEDVEARFTAAKKEHPEFAGAGVVVATPYEGFFVFGSQDSRSRTLTSLGFTLPADLDKVIGDKFGAGISKERSDLLDQDAIVWTVPDVAKDPAALHKDNVYKDLKVARQSREVFIGESTDYGKAFSFVTVLSLPYVLDRLVPQLAAAVDGDTATQVEQPAS</sequence>
<dbReference type="PROSITE" id="PS51257">
    <property type="entry name" value="PROKAR_LIPOPROTEIN"/>
    <property type="match status" value="1"/>
</dbReference>
<evidence type="ECO:0000256" key="1">
    <source>
        <dbReference type="ARBA" id="ARBA00004196"/>
    </source>
</evidence>
<feature type="domain" description="Fe/B12 periplasmic-binding" evidence="6">
    <location>
        <begin position="71"/>
        <end position="344"/>
    </location>
</feature>
<dbReference type="PANTHER" id="PTHR30532:SF24">
    <property type="entry name" value="FERRIC ENTEROBACTIN-BINDING PERIPLASMIC PROTEIN FEPB"/>
    <property type="match status" value="1"/>
</dbReference>
<proteinExistence type="inferred from homology"/>
<dbReference type="PANTHER" id="PTHR30532">
    <property type="entry name" value="IRON III DICITRATE-BINDING PERIPLASMIC PROTEIN"/>
    <property type="match status" value="1"/>
</dbReference>
<protein>
    <submittedName>
        <fullName evidence="7">Iron complex transport system substrate-binding protein</fullName>
    </submittedName>
</protein>
<dbReference type="Proteomes" id="UP001230426">
    <property type="component" value="Unassembled WGS sequence"/>
</dbReference>
<evidence type="ECO:0000256" key="2">
    <source>
        <dbReference type="ARBA" id="ARBA00008814"/>
    </source>
</evidence>
<dbReference type="Gene3D" id="3.40.50.1980">
    <property type="entry name" value="Nitrogenase molybdenum iron protein domain"/>
    <property type="match status" value="2"/>
</dbReference>
<evidence type="ECO:0000313" key="7">
    <source>
        <dbReference type="EMBL" id="MDP9862367.1"/>
    </source>
</evidence>
<comment type="caution">
    <text evidence="7">The sequence shown here is derived from an EMBL/GenBank/DDBJ whole genome shotgun (WGS) entry which is preliminary data.</text>
</comment>
<dbReference type="Pfam" id="PF01497">
    <property type="entry name" value="Peripla_BP_2"/>
    <property type="match status" value="1"/>
</dbReference>
<dbReference type="RefSeq" id="WP_306858415.1">
    <property type="nucleotide sequence ID" value="NZ_JAUSRB010000001.1"/>
</dbReference>
<feature type="chain" id="PRO_5045999023" evidence="5">
    <location>
        <begin position="26"/>
        <end position="357"/>
    </location>
</feature>
<comment type="similarity">
    <text evidence="2">Belongs to the bacterial solute-binding protein 8 family.</text>
</comment>
<evidence type="ECO:0000313" key="8">
    <source>
        <dbReference type="Proteomes" id="UP001230426"/>
    </source>
</evidence>
<evidence type="ECO:0000256" key="3">
    <source>
        <dbReference type="ARBA" id="ARBA00022448"/>
    </source>
</evidence>
<keyword evidence="8" id="KW-1185">Reference proteome</keyword>